<feature type="region of interest" description="Disordered" evidence="1">
    <location>
        <begin position="77"/>
        <end position="129"/>
    </location>
</feature>
<feature type="compositionally biased region" description="Basic and acidic residues" evidence="1">
    <location>
        <begin position="107"/>
        <end position="126"/>
    </location>
</feature>
<dbReference type="EMBL" id="BKCJ010209602">
    <property type="protein sequence ID" value="GEY78651.1"/>
    <property type="molecule type" value="Genomic_DNA"/>
</dbReference>
<comment type="caution">
    <text evidence="2">The sequence shown here is derived from an EMBL/GenBank/DDBJ whole genome shotgun (WGS) entry which is preliminary data.</text>
</comment>
<proteinExistence type="predicted"/>
<protein>
    <submittedName>
        <fullName evidence="2">Uncharacterized protein</fullName>
    </submittedName>
</protein>
<gene>
    <name evidence="2" type="ORF">Tci_450625</name>
</gene>
<name>A0A699HVA9_TANCI</name>
<evidence type="ECO:0000256" key="1">
    <source>
        <dbReference type="SAM" id="MobiDB-lite"/>
    </source>
</evidence>
<reference evidence="2" key="1">
    <citation type="journal article" date="2019" name="Sci. Rep.">
        <title>Draft genome of Tanacetum cinerariifolium, the natural source of mosquito coil.</title>
        <authorList>
            <person name="Yamashiro T."/>
            <person name="Shiraishi A."/>
            <person name="Satake H."/>
            <person name="Nakayama K."/>
        </authorList>
    </citation>
    <scope>NUCLEOTIDE SEQUENCE</scope>
</reference>
<organism evidence="2">
    <name type="scientific">Tanacetum cinerariifolium</name>
    <name type="common">Dalmatian daisy</name>
    <name type="synonym">Chrysanthemum cinerariifolium</name>
    <dbReference type="NCBI Taxonomy" id="118510"/>
    <lineage>
        <taxon>Eukaryota</taxon>
        <taxon>Viridiplantae</taxon>
        <taxon>Streptophyta</taxon>
        <taxon>Embryophyta</taxon>
        <taxon>Tracheophyta</taxon>
        <taxon>Spermatophyta</taxon>
        <taxon>Magnoliopsida</taxon>
        <taxon>eudicotyledons</taxon>
        <taxon>Gunneridae</taxon>
        <taxon>Pentapetalae</taxon>
        <taxon>asterids</taxon>
        <taxon>campanulids</taxon>
        <taxon>Asterales</taxon>
        <taxon>Asteraceae</taxon>
        <taxon>Asteroideae</taxon>
        <taxon>Anthemideae</taxon>
        <taxon>Anthemidinae</taxon>
        <taxon>Tanacetum</taxon>
    </lineage>
</organism>
<sequence>MDIYSILSELSTSENRLDVQLVRYAKHKDTNSNKVTSNNDYGLKVIVDVASSSGMKVVTSNPFIVLNMVEKDIEVAPHDSVNSTSEDVNVENRNDVSLDNEDNDSENDVKDNDNKTEFHDTKKTEEHEDLTEDQLDFCVAFDNSLRGQLEVKYLVPTGRVTVLAGRVLSPGRSQKIKIGQMEVTTHDNDWSKGSYNS</sequence>
<evidence type="ECO:0000313" key="2">
    <source>
        <dbReference type="EMBL" id="GEY78651.1"/>
    </source>
</evidence>
<accession>A0A699HVA9</accession>
<dbReference type="AlphaFoldDB" id="A0A699HVA9"/>